<dbReference type="RefSeq" id="WP_192507149.1">
    <property type="nucleotide sequence ID" value="NZ_AQGV01000012.1"/>
</dbReference>
<sequence>MANSTPETTLSQLWQALSHAPDEKPNIAKLKTLLHPKSTVYGSQVKGQQPVFSAMLGTEFIEAVNKPSSTGFYECEIARTVQEYDRFAHVYSIVETRSNKAQVAADFVGVNSIQLYRATDKWQILSIYYHIADPKLPLSLGAGQSGKCID</sequence>
<gene>
    <name evidence="1" type="ORF">PAUR_a1207</name>
</gene>
<dbReference type="Gene3D" id="3.10.450.50">
    <property type="match status" value="1"/>
</dbReference>
<evidence type="ECO:0000313" key="1">
    <source>
        <dbReference type="EMBL" id="MBE0367771.1"/>
    </source>
</evidence>
<reference evidence="1 2" key="1">
    <citation type="submission" date="2015-03" db="EMBL/GenBank/DDBJ databases">
        <title>Genome sequence of Pseudoalteromonas aurantia.</title>
        <authorList>
            <person name="Xie B.-B."/>
            <person name="Rong J.-C."/>
            <person name="Qin Q.-L."/>
            <person name="Zhang Y.-Z."/>
        </authorList>
    </citation>
    <scope>NUCLEOTIDE SEQUENCE [LARGE SCALE GENOMIC DNA]</scope>
    <source>
        <strain evidence="1 2">208</strain>
    </source>
</reference>
<name>A0ABR9E9V5_9GAMM</name>
<proteinExistence type="predicted"/>
<comment type="caution">
    <text evidence="1">The sequence shown here is derived from an EMBL/GenBank/DDBJ whole genome shotgun (WGS) entry which is preliminary data.</text>
</comment>
<evidence type="ECO:0008006" key="3">
    <source>
        <dbReference type="Google" id="ProtNLM"/>
    </source>
</evidence>
<organism evidence="1 2">
    <name type="scientific">Pseudoalteromonas aurantia 208</name>
    <dbReference type="NCBI Taxonomy" id="1314867"/>
    <lineage>
        <taxon>Bacteria</taxon>
        <taxon>Pseudomonadati</taxon>
        <taxon>Pseudomonadota</taxon>
        <taxon>Gammaproteobacteria</taxon>
        <taxon>Alteromonadales</taxon>
        <taxon>Pseudoalteromonadaceae</taxon>
        <taxon>Pseudoalteromonas</taxon>
    </lineage>
</organism>
<accession>A0ABR9E9V5</accession>
<dbReference type="EMBL" id="AQGV01000012">
    <property type="protein sequence ID" value="MBE0367771.1"/>
    <property type="molecule type" value="Genomic_DNA"/>
</dbReference>
<keyword evidence="2" id="KW-1185">Reference proteome</keyword>
<protein>
    <recommendedName>
        <fullName evidence="3">Nuclear transport factor 2 family protein</fullName>
    </recommendedName>
</protein>
<evidence type="ECO:0000313" key="2">
    <source>
        <dbReference type="Proteomes" id="UP000615755"/>
    </source>
</evidence>
<dbReference type="Proteomes" id="UP000615755">
    <property type="component" value="Unassembled WGS sequence"/>
</dbReference>